<feature type="compositionally biased region" description="Polar residues" evidence="1">
    <location>
        <begin position="663"/>
        <end position="681"/>
    </location>
</feature>
<feature type="compositionally biased region" description="Polar residues" evidence="1">
    <location>
        <begin position="271"/>
        <end position="284"/>
    </location>
</feature>
<feature type="compositionally biased region" description="Polar residues" evidence="1">
    <location>
        <begin position="963"/>
        <end position="980"/>
    </location>
</feature>
<feature type="compositionally biased region" description="Polar residues" evidence="1">
    <location>
        <begin position="926"/>
        <end position="938"/>
    </location>
</feature>
<feature type="compositionally biased region" description="Polar residues" evidence="1">
    <location>
        <begin position="1415"/>
        <end position="1425"/>
    </location>
</feature>
<feature type="region of interest" description="Disordered" evidence="1">
    <location>
        <begin position="926"/>
        <end position="988"/>
    </location>
</feature>
<name>A0A9P8G8H0_AURME</name>
<feature type="compositionally biased region" description="Polar residues" evidence="1">
    <location>
        <begin position="1439"/>
        <end position="1448"/>
    </location>
</feature>
<organism evidence="3 4">
    <name type="scientific">Aureobasidium melanogenum</name>
    <name type="common">Aureobasidium pullulans var. melanogenum</name>
    <dbReference type="NCBI Taxonomy" id="46634"/>
    <lineage>
        <taxon>Eukaryota</taxon>
        <taxon>Fungi</taxon>
        <taxon>Dikarya</taxon>
        <taxon>Ascomycota</taxon>
        <taxon>Pezizomycotina</taxon>
        <taxon>Dothideomycetes</taxon>
        <taxon>Dothideomycetidae</taxon>
        <taxon>Dothideales</taxon>
        <taxon>Saccotheciaceae</taxon>
        <taxon>Aureobasidium</taxon>
    </lineage>
</organism>
<comment type="caution">
    <text evidence="3">The sequence shown here is derived from an EMBL/GenBank/DDBJ whole genome shotgun (WGS) entry which is preliminary data.</text>
</comment>
<reference evidence="3" key="2">
    <citation type="submission" date="2021-08" db="EMBL/GenBank/DDBJ databases">
        <authorList>
            <person name="Gostincar C."/>
            <person name="Sun X."/>
            <person name="Song Z."/>
            <person name="Gunde-Cimerman N."/>
        </authorList>
    </citation>
    <scope>NUCLEOTIDE SEQUENCE</scope>
    <source>
        <strain evidence="3">EXF-8016</strain>
        <strain evidence="2">EXF-9911</strain>
    </source>
</reference>
<evidence type="ECO:0000313" key="3">
    <source>
        <dbReference type="EMBL" id="KAH0212733.1"/>
    </source>
</evidence>
<feature type="region of interest" description="Disordered" evidence="1">
    <location>
        <begin position="173"/>
        <end position="245"/>
    </location>
</feature>
<gene>
    <name evidence="2" type="ORF">KCU76_g586</name>
    <name evidence="3" type="ORF">KCV03_g9217</name>
</gene>
<feature type="compositionally biased region" description="Basic and acidic residues" evidence="1">
    <location>
        <begin position="317"/>
        <end position="326"/>
    </location>
</feature>
<dbReference type="EMBL" id="JAHFXF010000011">
    <property type="protein sequence ID" value="KAG9700666.1"/>
    <property type="molecule type" value="Genomic_DNA"/>
</dbReference>
<feature type="compositionally biased region" description="Basic and acidic residues" evidence="1">
    <location>
        <begin position="297"/>
        <end position="310"/>
    </location>
</feature>
<feature type="compositionally biased region" description="Polar residues" evidence="1">
    <location>
        <begin position="1394"/>
        <end position="1407"/>
    </location>
</feature>
<dbReference type="Proteomes" id="UP000779574">
    <property type="component" value="Unassembled WGS sequence"/>
</dbReference>
<feature type="region of interest" description="Disordered" evidence="1">
    <location>
        <begin position="1575"/>
        <end position="1615"/>
    </location>
</feature>
<feature type="region of interest" description="Disordered" evidence="1">
    <location>
        <begin position="1630"/>
        <end position="1701"/>
    </location>
</feature>
<feature type="region of interest" description="Disordered" evidence="1">
    <location>
        <begin position="1266"/>
        <end position="1327"/>
    </location>
</feature>
<dbReference type="Proteomes" id="UP000767238">
    <property type="component" value="Unassembled WGS sequence"/>
</dbReference>
<protein>
    <submittedName>
        <fullName evidence="3">Uncharacterized protein</fullName>
    </submittedName>
</protein>
<feature type="compositionally biased region" description="Low complexity" evidence="1">
    <location>
        <begin position="1604"/>
        <end position="1615"/>
    </location>
</feature>
<accession>A0A9P8G8H0</accession>
<feature type="compositionally biased region" description="Polar residues" evidence="1">
    <location>
        <begin position="1669"/>
        <end position="1680"/>
    </location>
</feature>
<feature type="non-terminal residue" evidence="3">
    <location>
        <position position="1"/>
    </location>
</feature>
<evidence type="ECO:0000313" key="4">
    <source>
        <dbReference type="Proteomes" id="UP000767238"/>
    </source>
</evidence>
<sequence>MDNLSAELKEKRKNGGTKAVIDHLESFLKLNGNVEKPKLEAAVMRFIISEQDELEYCAMQIEECLRRNKIPVDNVNKILAQARRRGAALETIKQRWGYENIVLYGWHEKGVHFLEDLANIARRKTLEDAFKLFNRVILESRDYGHWGREGHCPEQPIEQAHLTKVLKHLIEPGKRKNDKARMTSKSQSESSIVPLGQDELESKRHRVDSNGLIIASSAHSQARSNRDDSPQHASMMGSEETMSQTRDIDCTLQDLDSNVDQRLESVFDTPTEASSGSSPHSYYTRSGVDLTNFEGEAGGHIDIEQTKTDRPNWQATDQRDSTRSDSSLKDLICEKFGILHREMFENTVKTTESQQDFAAKIIAAFRDLASEGRSTAEAAQNTHSMDQNTRLMHALEKKLAERSCKCENMLTPQMQEGFISGLYGGLSSQLVQLKEELEFTRSSITQRLTHQVPDLDKDLAGEIRAQTQKDLDILYKATNNHLEQLYRESRDCIAHAGMTIADGLKAISAVGLTITNNLSTTLKKHMEETAHSQRREYEKTAIQMKHECSVKSHEIHEQQTVLIKSQTKAIVSTMSTIQNSVISMHEEMQALRRDFETHRGVFAKSKIIDTSNHTLDDGEDLEDKDNGLEVFKRYHHDGSTVESPEIIHVQFSAPDLACNAPLQRQSSDCNGSVASSLSQNPDHGHDKAQVARSWVIRRKDMIASSHERARTGDISELGIIRLESSIDRSEQVLKEGLSNEEPPVLTLDLETASIFVPMSGYLWTGNQPASDQISVQDTADSSTYIAVESAPVDFKHANQSVESMKAEGVSASAVVTKLRQSQQAGHIRMLNNVAVCSERELPELVSASKAVQADVMESLPPHDASAALETEILESQPMLSSGRDNMFLGSPLTSFSPTSSWKNEAMTVLLETGDANSADKTNVLNMSSQRPQEPIQSSEDADDKARPESSEKSDIIDPDSEASILSNGATSGVLSESTAGTEKPRDGFTFGEKLMAGAESCAWTEDPDVIPSESTREKTNATLEFSEANDTNPKQPVYEIAKPGHVRSGEVPASEQHHIDQMAFQDNEHDHRSDFADSGATESSSAVADKINISWQSNRRTSQASEDSRFNPGETPITTLPQPEGLGQEVKGNDDLESPCVGLVRGEPMITSTTCPLVLNEDTEAVNINRSLGSPMTDENLSESLDHVSKQIGPKHNPAGASVDQPRLLTRGSSQLGISLSAPFPSSVWIPPTSEDHESCEQSLTQGRYADASSLKRFDRSKSDAFSPLLDKSSLDQPISSLPDDSRGRKRPRTMSDEGYKNKLPKIQGGMEAEPMIRSPDDGGESGSAAVFSGPFTFSSWNDIPASFQNETSFGFDEQGSNPVGSRRDVDNRHHSMKPVVLPGGRTLDKDKPTQSTSEPNPLTQDVTVPHAQTRALNTSSTSMAHDTDREITRCEGPSSRQPASSTLEEVRGLKRPRDVFDDGKMYMSKRPRSKSDFEGNGGENGPLRDVPDLDIDRCERNTKSGGVEAMNSSSPPNWNPEILRSRGSDLEGVGGEPSKLGEMTLVSANGGWKVLVERNKLERERTKLRTQNVRNTLQRSRRETKTRITSVFPKDLNVNPSDGHSTSLEEGGTSETTRWFTAVYGEHDDLQSSSQVESKQPLDHDLDGAQSNDLAKADVSRAEPTLEHITNSGQKSASRSPAVPVLSSDGYDEDFQQEVGSGTSEIVEYAVIDNFSQTVPELEP</sequence>
<evidence type="ECO:0000313" key="2">
    <source>
        <dbReference type="EMBL" id="KAG9700666.1"/>
    </source>
</evidence>
<feature type="region of interest" description="Disordered" evidence="1">
    <location>
        <begin position="267"/>
        <end position="286"/>
    </location>
</feature>
<feature type="compositionally biased region" description="Basic and acidic residues" evidence="1">
    <location>
        <begin position="1449"/>
        <end position="1465"/>
    </location>
</feature>
<evidence type="ECO:0000256" key="1">
    <source>
        <dbReference type="SAM" id="MobiDB-lite"/>
    </source>
</evidence>
<feature type="compositionally biased region" description="Polar residues" evidence="1">
    <location>
        <begin position="1094"/>
        <end position="1105"/>
    </location>
</feature>
<reference evidence="3" key="1">
    <citation type="journal article" date="2021" name="J Fungi (Basel)">
        <title>Virulence traits and population genomics of the black yeast Aureobasidium melanogenum.</title>
        <authorList>
            <person name="Cernosa A."/>
            <person name="Sun X."/>
            <person name="Gostincar C."/>
            <person name="Fang C."/>
            <person name="Gunde-Cimerman N."/>
            <person name="Song Z."/>
        </authorList>
    </citation>
    <scope>NUCLEOTIDE SEQUENCE</scope>
    <source>
        <strain evidence="3">EXF-8016</strain>
        <strain evidence="2">EXF-9911</strain>
    </source>
</reference>
<dbReference type="EMBL" id="JAHFYH010000109">
    <property type="protein sequence ID" value="KAH0212733.1"/>
    <property type="molecule type" value="Genomic_DNA"/>
</dbReference>
<feature type="region of interest" description="Disordered" evidence="1">
    <location>
        <begin position="1094"/>
        <end position="1134"/>
    </location>
</feature>
<feature type="compositionally biased region" description="Polar residues" evidence="1">
    <location>
        <begin position="1351"/>
        <end position="1364"/>
    </location>
</feature>
<feature type="region of interest" description="Disordered" evidence="1">
    <location>
        <begin position="1069"/>
        <end position="1088"/>
    </location>
</feature>
<feature type="region of interest" description="Disordered" evidence="1">
    <location>
        <begin position="1351"/>
        <end position="1539"/>
    </location>
</feature>
<feature type="compositionally biased region" description="Basic and acidic residues" evidence="1">
    <location>
        <begin position="943"/>
        <end position="955"/>
    </location>
</feature>
<feature type="region of interest" description="Disordered" evidence="1">
    <location>
        <begin position="293"/>
        <end position="326"/>
    </location>
</feature>
<feature type="compositionally biased region" description="Basic and acidic residues" evidence="1">
    <location>
        <begin position="1490"/>
        <end position="1503"/>
    </location>
</feature>
<feature type="region of interest" description="Disordered" evidence="1">
    <location>
        <begin position="663"/>
        <end position="689"/>
    </location>
</feature>
<feature type="region of interest" description="Disordered" evidence="1">
    <location>
        <begin position="1222"/>
        <end position="1248"/>
    </location>
</feature>
<feature type="compositionally biased region" description="Basic and acidic residues" evidence="1">
    <location>
        <begin position="1656"/>
        <end position="1667"/>
    </location>
</feature>
<proteinExistence type="predicted"/>